<evidence type="ECO:0000256" key="10">
    <source>
        <dbReference type="SAM" id="MobiDB-lite"/>
    </source>
</evidence>
<dbReference type="PANTHER" id="PTHR43289">
    <property type="entry name" value="MITOGEN-ACTIVATED PROTEIN KINASE KINASE KINASE 20-RELATED"/>
    <property type="match status" value="1"/>
</dbReference>
<dbReference type="PROSITE" id="PS50011">
    <property type="entry name" value="PROTEIN_KINASE_DOM"/>
    <property type="match status" value="1"/>
</dbReference>
<reference evidence="14" key="1">
    <citation type="journal article" date="2019" name="Int. J. Syst. Evol. Microbiol.">
        <title>The Global Catalogue of Microorganisms (GCM) 10K type strain sequencing project: providing services to taxonomists for standard genome sequencing and annotation.</title>
        <authorList>
            <consortium name="The Broad Institute Genomics Platform"/>
            <consortium name="The Broad Institute Genome Sequencing Center for Infectious Disease"/>
            <person name="Wu L."/>
            <person name="Ma J."/>
        </authorList>
    </citation>
    <scope>NUCLEOTIDE SEQUENCE [LARGE SCALE GENOMIC DNA]</scope>
    <source>
        <strain evidence="14">KACC 14249</strain>
    </source>
</reference>
<dbReference type="InterPro" id="IPR005543">
    <property type="entry name" value="PASTA_dom"/>
</dbReference>
<accession>A0ABW1JEN6</accession>
<keyword evidence="6 13" id="KW-0418">Kinase</keyword>
<evidence type="ECO:0000313" key="14">
    <source>
        <dbReference type="Proteomes" id="UP001596189"/>
    </source>
</evidence>
<keyword evidence="3" id="KW-0808">Transferase</keyword>
<dbReference type="GO" id="GO:0016301">
    <property type="term" value="F:kinase activity"/>
    <property type="evidence" value="ECO:0007669"/>
    <property type="project" value="UniProtKB-KW"/>
</dbReference>
<feature type="compositionally biased region" description="Low complexity" evidence="10">
    <location>
        <begin position="440"/>
        <end position="487"/>
    </location>
</feature>
<dbReference type="Gene3D" id="1.10.510.10">
    <property type="entry name" value="Transferase(Phosphotransferase) domain 1"/>
    <property type="match status" value="1"/>
</dbReference>
<evidence type="ECO:0000259" key="12">
    <source>
        <dbReference type="PROSITE" id="PS51178"/>
    </source>
</evidence>
<feature type="region of interest" description="Disordered" evidence="10">
    <location>
        <begin position="434"/>
        <end position="494"/>
    </location>
</feature>
<gene>
    <name evidence="13" type="ORF">ACFQDO_09095</name>
</gene>
<feature type="region of interest" description="Disordered" evidence="10">
    <location>
        <begin position="340"/>
        <end position="380"/>
    </location>
</feature>
<comment type="catalytic activity">
    <reaction evidence="9">
        <text>L-seryl-[protein] + ATP = O-phospho-L-seryl-[protein] + ADP + H(+)</text>
        <dbReference type="Rhea" id="RHEA:17989"/>
        <dbReference type="Rhea" id="RHEA-COMP:9863"/>
        <dbReference type="Rhea" id="RHEA-COMP:11604"/>
        <dbReference type="ChEBI" id="CHEBI:15378"/>
        <dbReference type="ChEBI" id="CHEBI:29999"/>
        <dbReference type="ChEBI" id="CHEBI:30616"/>
        <dbReference type="ChEBI" id="CHEBI:83421"/>
        <dbReference type="ChEBI" id="CHEBI:456216"/>
        <dbReference type="EC" id="2.7.11.1"/>
    </reaction>
</comment>
<dbReference type="Pfam" id="PF00069">
    <property type="entry name" value="Pkinase"/>
    <property type="match status" value="1"/>
</dbReference>
<sequence>MSDLHPEPGLRVADRYQLTSRIAVGGMGEVWRAQDEILGREVAVKLLRREFAQDEMFLTRFRAEARHTASLSHPGIASVYDYGETLGTAYLVMELVDGEPLSAWLSRQGALPAATAVPLIQQAAAGLQAAHDGGVVHRDIKPANLLITHDETLKITDFGIARAGDQVPITRTGEVMGTAQYLSPEQAIGQPATPLSDVYALGVVAYETLAGRRPFDHGTAVATAMAQVNDAPDPLPPDVPASVAAVVLWAMEKDPAHRPQSAAELGQALGGAMQGVDTAPSGTQVMPAVVAPVPVTGPPTTVTAASGPVPADHRTRNVLLAVLGVLLVAALVALAVHQLGDDTTNPTPGTTATTSAPTTSAPTTSQTTSSPDEITLDPADYVGRPAKDVERELKAMGLEVTQNPVKDTGAEQNTVVALSPTSGLQEGDTVTLDVAKGKSEPTNTPTTSTTSTTTTTTTTTTTPETPATSPTGDAAGTADATGDPGDPISTEAAG</sequence>
<dbReference type="CDD" id="cd14014">
    <property type="entry name" value="STKc_PknB_like"/>
    <property type="match status" value="1"/>
</dbReference>
<evidence type="ECO:0000256" key="6">
    <source>
        <dbReference type="ARBA" id="ARBA00022777"/>
    </source>
</evidence>
<evidence type="ECO:0000256" key="2">
    <source>
        <dbReference type="ARBA" id="ARBA00022527"/>
    </source>
</evidence>
<proteinExistence type="predicted"/>
<dbReference type="PANTHER" id="PTHR43289:SF6">
    <property type="entry name" value="SERINE_THREONINE-PROTEIN KINASE NEKL-3"/>
    <property type="match status" value="1"/>
</dbReference>
<dbReference type="InterPro" id="IPR000719">
    <property type="entry name" value="Prot_kinase_dom"/>
</dbReference>
<keyword evidence="4" id="KW-0677">Repeat</keyword>
<evidence type="ECO:0000256" key="5">
    <source>
        <dbReference type="ARBA" id="ARBA00022741"/>
    </source>
</evidence>
<dbReference type="RefSeq" id="WP_345716088.1">
    <property type="nucleotide sequence ID" value="NZ_BAABFP010000004.1"/>
</dbReference>
<dbReference type="SUPFAM" id="SSF56112">
    <property type="entry name" value="Protein kinase-like (PK-like)"/>
    <property type="match status" value="1"/>
</dbReference>
<feature type="compositionally biased region" description="Low complexity" evidence="10">
    <location>
        <begin position="343"/>
        <end position="371"/>
    </location>
</feature>
<evidence type="ECO:0000256" key="7">
    <source>
        <dbReference type="ARBA" id="ARBA00022840"/>
    </source>
</evidence>
<dbReference type="InterPro" id="IPR008271">
    <property type="entry name" value="Ser/Thr_kinase_AS"/>
</dbReference>
<dbReference type="PROSITE" id="PS51178">
    <property type="entry name" value="PASTA"/>
    <property type="match status" value="1"/>
</dbReference>
<evidence type="ECO:0000259" key="11">
    <source>
        <dbReference type="PROSITE" id="PS50011"/>
    </source>
</evidence>
<evidence type="ECO:0000256" key="3">
    <source>
        <dbReference type="ARBA" id="ARBA00022679"/>
    </source>
</evidence>
<dbReference type="Gene3D" id="3.30.200.20">
    <property type="entry name" value="Phosphorylase Kinase, domain 1"/>
    <property type="match status" value="1"/>
</dbReference>
<keyword evidence="14" id="KW-1185">Reference proteome</keyword>
<dbReference type="CDD" id="cd06577">
    <property type="entry name" value="PASTA_pknB"/>
    <property type="match status" value="1"/>
</dbReference>
<evidence type="ECO:0000256" key="8">
    <source>
        <dbReference type="ARBA" id="ARBA00047899"/>
    </source>
</evidence>
<dbReference type="EMBL" id="JBHSRD010000003">
    <property type="protein sequence ID" value="MFC6007283.1"/>
    <property type="molecule type" value="Genomic_DNA"/>
</dbReference>
<evidence type="ECO:0000256" key="9">
    <source>
        <dbReference type="ARBA" id="ARBA00048679"/>
    </source>
</evidence>
<keyword evidence="5" id="KW-0547">Nucleotide-binding</keyword>
<keyword evidence="2" id="KW-0723">Serine/threonine-protein kinase</keyword>
<evidence type="ECO:0000313" key="13">
    <source>
        <dbReference type="EMBL" id="MFC6007283.1"/>
    </source>
</evidence>
<dbReference type="EC" id="2.7.11.1" evidence="1"/>
<comment type="catalytic activity">
    <reaction evidence="8">
        <text>L-threonyl-[protein] + ATP = O-phospho-L-threonyl-[protein] + ADP + H(+)</text>
        <dbReference type="Rhea" id="RHEA:46608"/>
        <dbReference type="Rhea" id="RHEA-COMP:11060"/>
        <dbReference type="Rhea" id="RHEA-COMP:11605"/>
        <dbReference type="ChEBI" id="CHEBI:15378"/>
        <dbReference type="ChEBI" id="CHEBI:30013"/>
        <dbReference type="ChEBI" id="CHEBI:30616"/>
        <dbReference type="ChEBI" id="CHEBI:61977"/>
        <dbReference type="ChEBI" id="CHEBI:456216"/>
        <dbReference type="EC" id="2.7.11.1"/>
    </reaction>
</comment>
<dbReference type="Gene3D" id="3.30.10.20">
    <property type="match status" value="1"/>
</dbReference>
<feature type="domain" description="PASTA" evidence="12">
    <location>
        <begin position="377"/>
        <end position="436"/>
    </location>
</feature>
<dbReference type="SMART" id="SM00220">
    <property type="entry name" value="S_TKc"/>
    <property type="match status" value="1"/>
</dbReference>
<name>A0ABW1JEN6_9ACTN</name>
<evidence type="ECO:0000256" key="1">
    <source>
        <dbReference type="ARBA" id="ARBA00012513"/>
    </source>
</evidence>
<dbReference type="InterPro" id="IPR011009">
    <property type="entry name" value="Kinase-like_dom_sf"/>
</dbReference>
<comment type="caution">
    <text evidence="13">The sequence shown here is derived from an EMBL/GenBank/DDBJ whole genome shotgun (WGS) entry which is preliminary data.</text>
</comment>
<dbReference type="PROSITE" id="PS00108">
    <property type="entry name" value="PROTEIN_KINASE_ST"/>
    <property type="match status" value="1"/>
</dbReference>
<dbReference type="Proteomes" id="UP001596189">
    <property type="component" value="Unassembled WGS sequence"/>
</dbReference>
<protein>
    <recommendedName>
        <fullName evidence="1">non-specific serine/threonine protein kinase</fullName>
        <ecNumber evidence="1">2.7.11.1</ecNumber>
    </recommendedName>
</protein>
<dbReference type="Pfam" id="PF03793">
    <property type="entry name" value="PASTA"/>
    <property type="match status" value="1"/>
</dbReference>
<keyword evidence="7" id="KW-0067">ATP-binding</keyword>
<feature type="domain" description="Protein kinase" evidence="11">
    <location>
        <begin position="16"/>
        <end position="270"/>
    </location>
</feature>
<organism evidence="13 14">
    <name type="scientific">Angustibacter luteus</name>
    <dbReference type="NCBI Taxonomy" id="658456"/>
    <lineage>
        <taxon>Bacteria</taxon>
        <taxon>Bacillati</taxon>
        <taxon>Actinomycetota</taxon>
        <taxon>Actinomycetes</taxon>
        <taxon>Kineosporiales</taxon>
        <taxon>Kineosporiaceae</taxon>
    </lineage>
</organism>
<evidence type="ECO:0000256" key="4">
    <source>
        <dbReference type="ARBA" id="ARBA00022737"/>
    </source>
</evidence>